<dbReference type="Proteomes" id="UP000308652">
    <property type="component" value="Unassembled WGS sequence"/>
</dbReference>
<organism evidence="2 3">
    <name type="scientific">Crucibulum laeve</name>
    <dbReference type="NCBI Taxonomy" id="68775"/>
    <lineage>
        <taxon>Eukaryota</taxon>
        <taxon>Fungi</taxon>
        <taxon>Dikarya</taxon>
        <taxon>Basidiomycota</taxon>
        <taxon>Agaricomycotina</taxon>
        <taxon>Agaricomycetes</taxon>
        <taxon>Agaricomycetidae</taxon>
        <taxon>Agaricales</taxon>
        <taxon>Agaricineae</taxon>
        <taxon>Nidulariaceae</taxon>
        <taxon>Crucibulum</taxon>
    </lineage>
</organism>
<evidence type="ECO:0000256" key="1">
    <source>
        <dbReference type="SAM" id="MobiDB-lite"/>
    </source>
</evidence>
<gene>
    <name evidence="2" type="ORF">BDQ12DRAFT_670450</name>
</gene>
<evidence type="ECO:0000313" key="3">
    <source>
        <dbReference type="Proteomes" id="UP000308652"/>
    </source>
</evidence>
<sequence length="146" mass="16635">MFKPSSTYGGHSAQSRTNAQRQFPRRIRLGGYVINTAKTVAFASVLAGRGPGFTYSERHALHASSIINKKVKELKEPIVIGFRGVGEVLDVDWMFITQVQRFDGYKDMPQEHIPQFVEGENEAKLRQLLQQHGFTHEDYHFQTVLD</sequence>
<reference evidence="2 3" key="1">
    <citation type="journal article" date="2019" name="Nat. Ecol. Evol.">
        <title>Megaphylogeny resolves global patterns of mushroom evolution.</title>
        <authorList>
            <person name="Varga T."/>
            <person name="Krizsan K."/>
            <person name="Foldi C."/>
            <person name="Dima B."/>
            <person name="Sanchez-Garcia M."/>
            <person name="Sanchez-Ramirez S."/>
            <person name="Szollosi G.J."/>
            <person name="Szarkandi J.G."/>
            <person name="Papp V."/>
            <person name="Albert L."/>
            <person name="Andreopoulos W."/>
            <person name="Angelini C."/>
            <person name="Antonin V."/>
            <person name="Barry K.W."/>
            <person name="Bougher N.L."/>
            <person name="Buchanan P."/>
            <person name="Buyck B."/>
            <person name="Bense V."/>
            <person name="Catcheside P."/>
            <person name="Chovatia M."/>
            <person name="Cooper J."/>
            <person name="Damon W."/>
            <person name="Desjardin D."/>
            <person name="Finy P."/>
            <person name="Geml J."/>
            <person name="Haridas S."/>
            <person name="Hughes K."/>
            <person name="Justo A."/>
            <person name="Karasinski D."/>
            <person name="Kautmanova I."/>
            <person name="Kiss B."/>
            <person name="Kocsube S."/>
            <person name="Kotiranta H."/>
            <person name="LaButti K.M."/>
            <person name="Lechner B.E."/>
            <person name="Liimatainen K."/>
            <person name="Lipzen A."/>
            <person name="Lukacs Z."/>
            <person name="Mihaltcheva S."/>
            <person name="Morgado L.N."/>
            <person name="Niskanen T."/>
            <person name="Noordeloos M.E."/>
            <person name="Ohm R.A."/>
            <person name="Ortiz-Santana B."/>
            <person name="Ovrebo C."/>
            <person name="Racz N."/>
            <person name="Riley R."/>
            <person name="Savchenko A."/>
            <person name="Shiryaev A."/>
            <person name="Soop K."/>
            <person name="Spirin V."/>
            <person name="Szebenyi C."/>
            <person name="Tomsovsky M."/>
            <person name="Tulloss R.E."/>
            <person name="Uehling J."/>
            <person name="Grigoriev I.V."/>
            <person name="Vagvolgyi C."/>
            <person name="Papp T."/>
            <person name="Martin F.M."/>
            <person name="Miettinen O."/>
            <person name="Hibbett D.S."/>
            <person name="Nagy L.G."/>
        </authorList>
    </citation>
    <scope>NUCLEOTIDE SEQUENCE [LARGE SCALE GENOMIC DNA]</scope>
    <source>
        <strain evidence="2 3">CBS 166.37</strain>
    </source>
</reference>
<protein>
    <submittedName>
        <fullName evidence="2">Uncharacterized protein</fullName>
    </submittedName>
</protein>
<accession>A0A5C3LKU7</accession>
<dbReference type="OrthoDB" id="3227112at2759"/>
<evidence type="ECO:0000313" key="2">
    <source>
        <dbReference type="EMBL" id="TFK33177.1"/>
    </source>
</evidence>
<proteinExistence type="predicted"/>
<feature type="region of interest" description="Disordered" evidence="1">
    <location>
        <begin position="1"/>
        <end position="20"/>
    </location>
</feature>
<dbReference type="EMBL" id="ML213653">
    <property type="protein sequence ID" value="TFK33177.1"/>
    <property type="molecule type" value="Genomic_DNA"/>
</dbReference>
<dbReference type="AlphaFoldDB" id="A0A5C3LKU7"/>
<keyword evidence="3" id="KW-1185">Reference proteome</keyword>
<name>A0A5C3LKU7_9AGAR</name>